<accession>A0A9D2AI05</accession>
<dbReference type="EMBL" id="DXFQ01000088">
    <property type="protein sequence ID" value="HIX19956.1"/>
    <property type="molecule type" value="Genomic_DNA"/>
</dbReference>
<protein>
    <submittedName>
        <fullName evidence="2">Zinc metallopeptidase</fullName>
    </submittedName>
</protein>
<evidence type="ECO:0000313" key="2">
    <source>
        <dbReference type="EMBL" id="HIX19956.1"/>
    </source>
</evidence>
<feature type="transmembrane region" description="Helical" evidence="1">
    <location>
        <begin position="232"/>
        <end position="256"/>
    </location>
</feature>
<keyword evidence="1" id="KW-1133">Transmembrane helix</keyword>
<gene>
    <name evidence="2" type="ORF">H9862_05045</name>
</gene>
<dbReference type="PANTHER" id="PTHR36434">
    <property type="entry name" value="MEMBRANE PROTEASE YUGP-RELATED"/>
    <property type="match status" value="1"/>
</dbReference>
<dbReference type="InterPro" id="IPR007395">
    <property type="entry name" value="Zn_peptidase_2"/>
</dbReference>
<keyword evidence="1" id="KW-0812">Transmembrane</keyword>
<dbReference type="Pfam" id="PF04298">
    <property type="entry name" value="Zn_peptidase_2"/>
    <property type="match status" value="1"/>
</dbReference>
<comment type="caution">
    <text evidence="2">The sequence shown here is derived from an EMBL/GenBank/DDBJ whole genome shotgun (WGS) entry which is preliminary data.</text>
</comment>
<dbReference type="Proteomes" id="UP000823964">
    <property type="component" value="Unassembled WGS sequence"/>
</dbReference>
<evidence type="ECO:0000313" key="3">
    <source>
        <dbReference type="Proteomes" id="UP000823964"/>
    </source>
</evidence>
<dbReference type="AlphaFoldDB" id="A0A9D2AI05"/>
<feature type="transmembrane region" description="Helical" evidence="1">
    <location>
        <begin position="149"/>
        <end position="173"/>
    </location>
</feature>
<feature type="transmembrane region" description="Helical" evidence="1">
    <location>
        <begin position="179"/>
        <end position="200"/>
    </location>
</feature>
<evidence type="ECO:0000256" key="1">
    <source>
        <dbReference type="SAM" id="Phobius"/>
    </source>
</evidence>
<organism evidence="2 3">
    <name type="scientific">Candidatus Akkermansia intestinigallinarum</name>
    <dbReference type="NCBI Taxonomy" id="2838431"/>
    <lineage>
        <taxon>Bacteria</taxon>
        <taxon>Pseudomonadati</taxon>
        <taxon>Verrucomicrobiota</taxon>
        <taxon>Verrucomicrobiia</taxon>
        <taxon>Verrucomicrobiales</taxon>
        <taxon>Akkermansiaceae</taxon>
        <taxon>Akkermansia</taxon>
    </lineage>
</organism>
<dbReference type="PANTHER" id="PTHR36434:SF1">
    <property type="entry name" value="MEMBRANE PROTEASE YUGP-RELATED"/>
    <property type="match status" value="1"/>
</dbReference>
<keyword evidence="1" id="KW-0472">Membrane</keyword>
<proteinExistence type="predicted"/>
<name>A0A9D2AI05_9BACT</name>
<sequence length="265" mass="28564">MEVFSAILAQYSHHVSESSNFIGVPGYGYALGGMNLLGLILILGAGLIGFIVQQRMMQHMRRFSSERAPMTGAEVARRMLAENGIDDVRVISTSGQLTDHYNPADKTVNLSESVYNQATVAAMAVAAHECGHAVQHATAYSWLTLRSTLVPMVNIGSHLGQIVLIIGLIMVGVSHNPTVAWIGLALFGTTTLFTLVTLPVEFDASMRALRWLRSSGLADQAMHGQASTALRWAAMTYVAAALSSIAMLVYYALIILRQSGGRNNE</sequence>
<reference evidence="2" key="2">
    <citation type="submission" date="2021-04" db="EMBL/GenBank/DDBJ databases">
        <authorList>
            <person name="Gilroy R."/>
        </authorList>
    </citation>
    <scope>NUCLEOTIDE SEQUENCE</scope>
    <source>
        <strain evidence="2">14975</strain>
    </source>
</reference>
<feature type="transmembrane region" description="Helical" evidence="1">
    <location>
        <begin position="27"/>
        <end position="52"/>
    </location>
</feature>
<reference evidence="2" key="1">
    <citation type="journal article" date="2021" name="PeerJ">
        <title>Extensive microbial diversity within the chicken gut microbiome revealed by metagenomics and culture.</title>
        <authorList>
            <person name="Gilroy R."/>
            <person name="Ravi A."/>
            <person name="Getino M."/>
            <person name="Pursley I."/>
            <person name="Horton D.L."/>
            <person name="Alikhan N.F."/>
            <person name="Baker D."/>
            <person name="Gharbi K."/>
            <person name="Hall N."/>
            <person name="Watson M."/>
            <person name="Adriaenssens E.M."/>
            <person name="Foster-Nyarko E."/>
            <person name="Jarju S."/>
            <person name="Secka A."/>
            <person name="Antonio M."/>
            <person name="Oren A."/>
            <person name="Chaudhuri R.R."/>
            <person name="La Ragione R."/>
            <person name="Hildebrand F."/>
            <person name="Pallen M.J."/>
        </authorList>
    </citation>
    <scope>NUCLEOTIDE SEQUENCE</scope>
    <source>
        <strain evidence="2">14975</strain>
    </source>
</reference>